<feature type="transmembrane region" description="Helical" evidence="9">
    <location>
        <begin position="187"/>
        <end position="204"/>
    </location>
</feature>
<comment type="similarity">
    <text evidence="2 8">Belongs to the prokaryotic riboflavin transporter (P-RFT) (TC 2.A.87) family.</text>
</comment>
<evidence type="ECO:0000256" key="2">
    <source>
        <dbReference type="ARBA" id="ARBA00005540"/>
    </source>
</evidence>
<name>A0A859DRV2_9FIRM</name>
<gene>
    <name evidence="10" type="ORF">GJQ69_08025</name>
    <name evidence="11" type="ORF">GKP14_05780</name>
</gene>
<evidence type="ECO:0000256" key="1">
    <source>
        <dbReference type="ARBA" id="ARBA00004651"/>
    </source>
</evidence>
<dbReference type="PANTHER" id="PTHR38438">
    <property type="entry name" value="RIBOFLAVIN TRANSPORTER RIBU"/>
    <property type="match status" value="1"/>
</dbReference>
<dbReference type="PANTHER" id="PTHR38438:SF1">
    <property type="entry name" value="RIBOFLAVIN TRANSPORTER RIBU"/>
    <property type="match status" value="1"/>
</dbReference>
<keyword evidence="13" id="KW-1185">Reference proteome</keyword>
<evidence type="ECO:0000313" key="11">
    <source>
        <dbReference type="EMBL" id="QKO30561.1"/>
    </source>
</evidence>
<evidence type="ECO:0000256" key="7">
    <source>
        <dbReference type="ARBA" id="ARBA00023136"/>
    </source>
</evidence>
<evidence type="ECO:0000256" key="3">
    <source>
        <dbReference type="ARBA" id="ARBA00022448"/>
    </source>
</evidence>
<dbReference type="GO" id="GO:0032217">
    <property type="term" value="F:riboflavin transmembrane transporter activity"/>
    <property type="evidence" value="ECO:0007669"/>
    <property type="project" value="UniProtKB-UniRule"/>
</dbReference>
<dbReference type="Gene3D" id="1.10.1760.20">
    <property type="match status" value="1"/>
</dbReference>
<organism evidence="10 12">
    <name type="scientific">Caproicibacterium lactatifermentans</name>
    <dbReference type="NCBI Taxonomy" id="2666138"/>
    <lineage>
        <taxon>Bacteria</taxon>
        <taxon>Bacillati</taxon>
        <taxon>Bacillota</taxon>
        <taxon>Clostridia</taxon>
        <taxon>Eubacteriales</taxon>
        <taxon>Oscillospiraceae</taxon>
        <taxon>Caproicibacterium</taxon>
    </lineage>
</organism>
<comment type="function">
    <text evidence="8">Probably a riboflavin-binding protein that interacts with the energy-coupling factor (ECF) ABC-transporter complex.</text>
</comment>
<comment type="subcellular location">
    <subcellularLocation>
        <location evidence="1">Cell membrane</location>
        <topology evidence="1">Multi-pass membrane protein</topology>
    </subcellularLocation>
</comment>
<dbReference type="RefSeq" id="WP_086035245.1">
    <property type="nucleotide sequence ID" value="NZ_CP046051.1"/>
</dbReference>
<evidence type="ECO:0000256" key="4">
    <source>
        <dbReference type="ARBA" id="ARBA00022475"/>
    </source>
</evidence>
<evidence type="ECO:0000256" key="6">
    <source>
        <dbReference type="ARBA" id="ARBA00022989"/>
    </source>
</evidence>
<dbReference type="GO" id="GO:0005886">
    <property type="term" value="C:plasma membrane"/>
    <property type="evidence" value="ECO:0007669"/>
    <property type="project" value="UniProtKB-SubCell"/>
</dbReference>
<keyword evidence="3 8" id="KW-0813">Transport</keyword>
<dbReference type="PIRSF" id="PIRSF037778">
    <property type="entry name" value="UCP037778_transp_RibU"/>
    <property type="match status" value="1"/>
</dbReference>
<dbReference type="KEGG" id="clf:GJQ69_08025"/>
<keyword evidence="4 8" id="KW-1003">Cell membrane</keyword>
<reference evidence="11" key="2">
    <citation type="journal article" date="2021" name="Appl. Environ. Microbiol.">
        <title>Adaptability of a Caproate-Producing Bacterium Contributes to Its Dominance in an Anaerobic Fermentation System.</title>
        <authorList>
            <person name="Wang H."/>
            <person name="Gu Y."/>
            <person name="Zhou W."/>
            <person name="Zhao D."/>
            <person name="Qiao Z."/>
            <person name="Zheng J."/>
            <person name="Gao J."/>
            <person name="Chen X."/>
            <person name="Ren C."/>
            <person name="Xu Y."/>
        </authorList>
    </citation>
    <scope>NUCLEOTIDE SEQUENCE</scope>
    <source>
        <strain evidence="11">JNU-WLY1368</strain>
    </source>
</reference>
<dbReference type="Proteomes" id="UP000509623">
    <property type="component" value="Chromosome"/>
</dbReference>
<dbReference type="Proteomes" id="UP000501316">
    <property type="component" value="Chromosome"/>
</dbReference>
<evidence type="ECO:0000313" key="13">
    <source>
        <dbReference type="Proteomes" id="UP000509623"/>
    </source>
</evidence>
<evidence type="ECO:0000256" key="9">
    <source>
        <dbReference type="SAM" id="Phobius"/>
    </source>
</evidence>
<feature type="transmembrane region" description="Helical" evidence="9">
    <location>
        <begin position="21"/>
        <end position="38"/>
    </location>
</feature>
<dbReference type="EMBL" id="CP046051">
    <property type="protein sequence ID" value="QKN24426.1"/>
    <property type="molecule type" value="Genomic_DNA"/>
</dbReference>
<dbReference type="EMBL" id="CP046161">
    <property type="protein sequence ID" value="QKO30561.1"/>
    <property type="molecule type" value="Genomic_DNA"/>
</dbReference>
<evidence type="ECO:0000313" key="12">
    <source>
        <dbReference type="Proteomes" id="UP000501316"/>
    </source>
</evidence>
<dbReference type="AlphaFoldDB" id="A0A859DRV2"/>
<reference evidence="11" key="3">
    <citation type="journal article" date="2022" name="Int. J. Syst. Evol. Microbiol.">
        <title>Caproicibacterium lactatifermentans sp. nov., isolated from pit clay used for the production of Chinese strong aroma-type liquor.</title>
        <authorList>
            <person name="Wang H."/>
            <person name="Gu Y."/>
            <person name="Zhao D."/>
            <person name="Qiao Z."/>
            <person name="Zheng J."/>
            <person name="Gao J."/>
            <person name="Ren C."/>
            <person name="Xu Y."/>
        </authorList>
    </citation>
    <scope>NUCLEOTIDE SEQUENCE</scope>
    <source>
        <strain evidence="11">JNU-WLY1368</strain>
    </source>
</reference>
<evidence type="ECO:0000256" key="8">
    <source>
        <dbReference type="PIRNR" id="PIRNR037778"/>
    </source>
</evidence>
<evidence type="ECO:0000313" key="10">
    <source>
        <dbReference type="EMBL" id="QKN24426.1"/>
    </source>
</evidence>
<feature type="transmembrane region" description="Helical" evidence="9">
    <location>
        <begin position="58"/>
        <end position="84"/>
    </location>
</feature>
<dbReference type="InterPro" id="IPR025720">
    <property type="entry name" value="RibU"/>
</dbReference>
<proteinExistence type="inferred from homology"/>
<feature type="transmembrane region" description="Helical" evidence="9">
    <location>
        <begin position="96"/>
        <end position="116"/>
    </location>
</feature>
<sequence length="213" mass="22424">MATQTQATTLKKTAKLTSTRSIAVIGILGALSAVVMAFEFPLPFLPAFYKLDFSEVPVLLGGFALGPAAAAVIEAMKVILHMLIGGGSQTAGIGELANFIIGCSLVVPAALIYRYHKARKTAVVGMGVGTVLMAVVGGLMNAFLLLPIYAAAFHMPLNAIIGMGTKINASINNMTTFVLFATTPLNLIKAVLVSIITFALYKYVSPVLHGRRR</sequence>
<dbReference type="Pfam" id="PF12822">
    <property type="entry name" value="ECF_trnsprt"/>
    <property type="match status" value="1"/>
</dbReference>
<protein>
    <recommendedName>
        <fullName evidence="8">Riboflavin transporter</fullName>
    </recommendedName>
</protein>
<keyword evidence="7 8" id="KW-0472">Membrane</keyword>
<evidence type="ECO:0000256" key="5">
    <source>
        <dbReference type="ARBA" id="ARBA00022692"/>
    </source>
</evidence>
<accession>A0A859DRV2</accession>
<reference evidence="12 13" key="1">
    <citation type="submission" date="2019-11" db="EMBL/GenBank/DDBJ databases">
        <authorList>
            <person name="Ren C."/>
            <person name="Wang H."/>
            <person name="Xu Y."/>
        </authorList>
    </citation>
    <scope>NUCLEOTIDE SEQUENCE [LARGE SCALE GENOMIC DNA]</scope>
    <source>
        <strain evidence="13">JNU-WLY1368</strain>
        <strain evidence="10 12">LBM 19010</strain>
    </source>
</reference>
<dbReference type="InterPro" id="IPR024529">
    <property type="entry name" value="ECF_trnsprt_substrate-spec"/>
</dbReference>
<keyword evidence="6 9" id="KW-1133">Transmembrane helix</keyword>
<keyword evidence="5 9" id="KW-0812">Transmembrane</keyword>